<dbReference type="InterPro" id="IPR011013">
    <property type="entry name" value="Gal_mutarotase_sf_dom"/>
</dbReference>
<evidence type="ECO:0000256" key="3">
    <source>
        <dbReference type="SAM" id="SignalP"/>
    </source>
</evidence>
<comment type="similarity">
    <text evidence="1 2">Belongs to the glycosyl hydrolase 31 family.</text>
</comment>
<reference evidence="5 6" key="1">
    <citation type="submission" date="2019-11" db="EMBL/GenBank/DDBJ databases">
        <title>Pedobacter sp. HMF7647 Genome sequencing and assembly.</title>
        <authorList>
            <person name="Kang H."/>
            <person name="Kim H."/>
            <person name="Joh K."/>
        </authorList>
    </citation>
    <scope>NUCLEOTIDE SEQUENCE [LARGE SCALE GENOMIC DNA]</scope>
    <source>
        <strain evidence="5 6">HMF7647</strain>
    </source>
</reference>
<dbReference type="CDD" id="cd06591">
    <property type="entry name" value="GH31_xylosidase_XylS"/>
    <property type="match status" value="1"/>
</dbReference>
<dbReference type="Gene3D" id="2.60.40.1180">
    <property type="entry name" value="Golgi alpha-mannosidase II"/>
    <property type="match status" value="2"/>
</dbReference>
<keyword evidence="2" id="KW-0378">Hydrolase</keyword>
<dbReference type="PROSITE" id="PS51820">
    <property type="entry name" value="PA14"/>
    <property type="match status" value="1"/>
</dbReference>
<dbReference type="Pfam" id="PF21365">
    <property type="entry name" value="Glyco_hydro_31_3rd"/>
    <property type="match status" value="1"/>
</dbReference>
<accession>A0A7K1Y4R3</accession>
<dbReference type="SMART" id="SM00758">
    <property type="entry name" value="PA14"/>
    <property type="match status" value="1"/>
</dbReference>
<proteinExistence type="inferred from homology"/>
<dbReference type="Gene3D" id="2.60.120.380">
    <property type="match status" value="1"/>
</dbReference>
<evidence type="ECO:0000313" key="5">
    <source>
        <dbReference type="EMBL" id="MXV49562.1"/>
    </source>
</evidence>
<dbReference type="SUPFAM" id="SSF51445">
    <property type="entry name" value="(Trans)glycosidases"/>
    <property type="match status" value="1"/>
</dbReference>
<dbReference type="InterPro" id="IPR011658">
    <property type="entry name" value="PA14_dom"/>
</dbReference>
<dbReference type="SUPFAM" id="SSF56988">
    <property type="entry name" value="Anthrax protective antigen"/>
    <property type="match status" value="1"/>
</dbReference>
<dbReference type="Pfam" id="PF13802">
    <property type="entry name" value="Gal_mutarotas_2"/>
    <property type="match status" value="1"/>
</dbReference>
<dbReference type="InterPro" id="IPR000322">
    <property type="entry name" value="Glyco_hydro_31_TIM"/>
</dbReference>
<keyword evidence="6" id="KW-1185">Reference proteome</keyword>
<dbReference type="PANTHER" id="PTHR43863">
    <property type="entry name" value="HYDROLASE, PUTATIVE (AFU_ORTHOLOGUE AFUA_1G03140)-RELATED"/>
    <property type="match status" value="1"/>
</dbReference>
<comment type="caution">
    <text evidence="5">The sequence shown here is derived from an EMBL/GenBank/DDBJ whole genome shotgun (WGS) entry which is preliminary data.</text>
</comment>
<dbReference type="GO" id="GO:0030246">
    <property type="term" value="F:carbohydrate binding"/>
    <property type="evidence" value="ECO:0007669"/>
    <property type="project" value="InterPro"/>
</dbReference>
<dbReference type="InterPro" id="IPR017853">
    <property type="entry name" value="GH"/>
</dbReference>
<dbReference type="PANTHER" id="PTHR43863:SF2">
    <property type="entry name" value="MALTASE-GLUCOAMYLASE"/>
    <property type="match status" value="1"/>
</dbReference>
<dbReference type="InterPro" id="IPR033403">
    <property type="entry name" value="DUF5110"/>
</dbReference>
<dbReference type="SUPFAM" id="SSF51011">
    <property type="entry name" value="Glycosyl hydrolase domain"/>
    <property type="match status" value="1"/>
</dbReference>
<dbReference type="InterPro" id="IPR013780">
    <property type="entry name" value="Glyco_hydro_b"/>
</dbReference>
<feature type="chain" id="PRO_5029853112" evidence="3">
    <location>
        <begin position="19"/>
        <end position="945"/>
    </location>
</feature>
<name>A0A7K1Y4R3_9SPHI</name>
<dbReference type="InterPro" id="IPR037524">
    <property type="entry name" value="PA14/GLEYA"/>
</dbReference>
<organism evidence="5 6">
    <name type="scientific">Hufsiella arboris</name>
    <dbReference type="NCBI Taxonomy" id="2695275"/>
    <lineage>
        <taxon>Bacteria</taxon>
        <taxon>Pseudomonadati</taxon>
        <taxon>Bacteroidota</taxon>
        <taxon>Sphingobacteriia</taxon>
        <taxon>Sphingobacteriales</taxon>
        <taxon>Sphingobacteriaceae</taxon>
        <taxon>Hufsiella</taxon>
    </lineage>
</organism>
<dbReference type="InterPro" id="IPR048395">
    <property type="entry name" value="Glyco_hydro_31_C"/>
</dbReference>
<dbReference type="Proteomes" id="UP000466586">
    <property type="component" value="Unassembled WGS sequence"/>
</dbReference>
<feature type="domain" description="PA14" evidence="4">
    <location>
        <begin position="221"/>
        <end position="362"/>
    </location>
</feature>
<evidence type="ECO:0000313" key="6">
    <source>
        <dbReference type="Proteomes" id="UP000466586"/>
    </source>
</evidence>
<dbReference type="Gene3D" id="3.20.20.80">
    <property type="entry name" value="Glycosidases"/>
    <property type="match status" value="1"/>
</dbReference>
<dbReference type="GO" id="GO:0005975">
    <property type="term" value="P:carbohydrate metabolic process"/>
    <property type="evidence" value="ECO:0007669"/>
    <property type="project" value="InterPro"/>
</dbReference>
<protein>
    <submittedName>
        <fullName evidence="5">DUF5110 domain-containing protein</fullName>
    </submittedName>
</protein>
<dbReference type="AlphaFoldDB" id="A0A7K1Y4R3"/>
<dbReference type="InterPro" id="IPR025887">
    <property type="entry name" value="Glyco_hydro_31_N_dom"/>
</dbReference>
<keyword evidence="3" id="KW-0732">Signal</keyword>
<keyword evidence="2" id="KW-0326">Glycosidase</keyword>
<dbReference type="CDD" id="cd14752">
    <property type="entry name" value="GH31_N"/>
    <property type="match status" value="1"/>
</dbReference>
<dbReference type="Gene3D" id="2.60.40.1760">
    <property type="entry name" value="glycosyl hydrolase (family 31)"/>
    <property type="match status" value="1"/>
</dbReference>
<sequence>MAKKILVGILFFASLGFAKHSFSQQTYSKLNNGVELRLSSAKITLRLEVVNDDIIHVIKSPDGKFQNASLMVSISKGPKQFSVTEAKGELNLKTAKLWAVVSLTDGKIAFRDLSGKAYTVAANSPEEFKRTSNGGEVSWKLKQSFTTTPDEAFYGLGQHQDGLMNYKGYQVTLLQYNTDVAVPFLVSNKNYGILWDNYSITKVGDTRDYQPISALKLISKNGDEGWLTATYSSLSDSTKIFAQRPESDIDYSFLKDQRKFPDSVKLAQSRVNYEGDIESGYDGTHKFHIKYSGYVKVWIAGKLVVDKWRQAWNPGSQIFDVNLQKGKRQPIRIEWIPDGSEAYLAINWLSPQTAAEQGEFAFASEAGDAIDYYFVAGKNADEIIHGYRELTGKATMLPGWAFGFWQSRERYKTQDEIISTIREFRKRQIPIDNIVLDWSYWKQDQWGSQEFDESRFPDPVGMIKSVHDDYHAHFMISVWPKFYPGIPNYDFMNKNGWLYKRNIADGRRDWIAQGYHNTFYDAYNPGARKAMWDLMNKNLYSKGIDAWWMDASEPDIHSNLDVEARKSIFTPTYLGSSTKYFNAFALENAHGIYEGQRQTNPNSRVFTLTRSAYGGLQRYAAATWSGDIASRWEDFKAQIPAGINFSLSGIPYWTMDIGGFSVERRYEKPSEKDLDEWRELNARWYQFGAFVPLFRQHGQYPYREIYNIAPDNHPAYKSMLFYNKLRYRLMPYIYSLAGKVYQDDYTMMRGLVMDFGEDAAVKNIADQYMFGPSLLINPVTDYHAASRKVYLPKGSNWYDLYTGKVNAGGTTITADAPYERMPVYVKEGSIIPFGPAVQYTGEKPADPITIYVYTGKNASFDLYEDEGINYNYEKGKYSVIPLRYNDASKQLVIGDRKGSFDGMLQSRKFRIVWIGKTSGSSLDIDQQKAQTVTYQGKFINVKSDQ</sequence>
<evidence type="ECO:0000259" key="4">
    <source>
        <dbReference type="PROSITE" id="PS51820"/>
    </source>
</evidence>
<dbReference type="GO" id="GO:0004553">
    <property type="term" value="F:hydrolase activity, hydrolyzing O-glycosyl compounds"/>
    <property type="evidence" value="ECO:0007669"/>
    <property type="project" value="InterPro"/>
</dbReference>
<evidence type="ECO:0000256" key="2">
    <source>
        <dbReference type="RuleBase" id="RU361185"/>
    </source>
</evidence>
<feature type="signal peptide" evidence="3">
    <location>
        <begin position="1"/>
        <end position="18"/>
    </location>
</feature>
<dbReference type="RefSeq" id="WP_160842687.1">
    <property type="nucleotide sequence ID" value="NZ_WVHT01000001.1"/>
</dbReference>
<dbReference type="Pfam" id="PF07691">
    <property type="entry name" value="PA14"/>
    <property type="match status" value="1"/>
</dbReference>
<dbReference type="EMBL" id="WVHT01000001">
    <property type="protein sequence ID" value="MXV49562.1"/>
    <property type="molecule type" value="Genomic_DNA"/>
</dbReference>
<dbReference type="Pfam" id="PF17137">
    <property type="entry name" value="DUF5110"/>
    <property type="match status" value="1"/>
</dbReference>
<dbReference type="Pfam" id="PF01055">
    <property type="entry name" value="Glyco_hydro_31_2nd"/>
    <property type="match status" value="1"/>
</dbReference>
<evidence type="ECO:0000256" key="1">
    <source>
        <dbReference type="ARBA" id="ARBA00007806"/>
    </source>
</evidence>
<dbReference type="SUPFAM" id="SSF74650">
    <property type="entry name" value="Galactose mutarotase-like"/>
    <property type="match status" value="1"/>
</dbReference>
<dbReference type="InterPro" id="IPR051816">
    <property type="entry name" value="Glycosyl_Hydrolase_31"/>
</dbReference>
<gene>
    <name evidence="5" type="ORF">GS399_01145</name>
</gene>